<sequence>MVGRCSFSPVLCRFRRSIPTAIGGLPWFACLMPVVFASPLWADNWPAWRGPEGTGVCRETGLPLRWSEETGEGIIWKTEIPEWGNSTPVIWGDAIFLTTQADDRLLVLRVDKATGRIVWTRQVGTADTPRDAPRGYQKFHNLNNNASPSVVTDGEHVVAHFGNGDLAVFNFAGELLWRRNLQKDYGRYTIWWGHANSPVIVDGLVISVCMQDSLADLQEKPHPSYVVAHDLKSGWEVWYTPRMTGAEKESCDAYTTPLVRRVGDRAEILVMGAEWLDCYDARTGQRLWYLPGLKGNRTITGPTISGDIVFATIGMRGATFAARIGGTGELPADRILWRYEGNNPDSPSPVYYQGLLYLAADNGVVQCLDAKTGELKWRERIGRDIKASPIAAEGRIYFLDTAGQCTVVRAGEKYEVLAVNRVNDRTIASPAVSDGQIFLRGRKYLYCLGAKVGSDRP</sequence>
<keyword evidence="3" id="KW-1185">Reference proteome</keyword>
<feature type="domain" description="Pyrrolo-quinoline quinone repeat" evidence="1">
    <location>
        <begin position="66"/>
        <end position="205"/>
    </location>
</feature>
<protein>
    <recommendedName>
        <fullName evidence="1">Pyrrolo-quinoline quinone repeat domain-containing protein</fullName>
    </recommendedName>
</protein>
<dbReference type="Pfam" id="PF13360">
    <property type="entry name" value="PQQ_2"/>
    <property type="match status" value="2"/>
</dbReference>
<dbReference type="SMART" id="SM00564">
    <property type="entry name" value="PQQ"/>
    <property type="match status" value="4"/>
</dbReference>
<dbReference type="KEGG" id="ttf:THTE_0665"/>
<dbReference type="EMBL" id="CP018477">
    <property type="protein sequence ID" value="ASV73267.1"/>
    <property type="molecule type" value="Genomic_DNA"/>
</dbReference>
<evidence type="ECO:0000259" key="1">
    <source>
        <dbReference type="Pfam" id="PF13360"/>
    </source>
</evidence>
<feature type="domain" description="Pyrrolo-quinoline quinone repeat" evidence="1">
    <location>
        <begin position="275"/>
        <end position="409"/>
    </location>
</feature>
<dbReference type="InterPro" id="IPR011047">
    <property type="entry name" value="Quinoprotein_ADH-like_sf"/>
</dbReference>
<dbReference type="AlphaFoldDB" id="A0A286RBF9"/>
<gene>
    <name evidence="2" type="ORF">THTE_0665</name>
</gene>
<dbReference type="SUPFAM" id="SSF50998">
    <property type="entry name" value="Quinoprotein alcohol dehydrogenase-like"/>
    <property type="match status" value="1"/>
</dbReference>
<dbReference type="InterPro" id="IPR015943">
    <property type="entry name" value="WD40/YVTN_repeat-like_dom_sf"/>
</dbReference>
<dbReference type="OrthoDB" id="244732at2"/>
<dbReference type="Proteomes" id="UP000215086">
    <property type="component" value="Chromosome"/>
</dbReference>
<dbReference type="InterPro" id="IPR002372">
    <property type="entry name" value="PQQ_rpt_dom"/>
</dbReference>
<dbReference type="RefSeq" id="WP_095413928.1">
    <property type="nucleotide sequence ID" value="NZ_CP018477.1"/>
</dbReference>
<reference evidence="2 3" key="1">
    <citation type="journal article" name="Front. Microbiol.">
        <title>Sugar Metabolism of the First Thermophilic Planctomycete Thermogutta terrifontis: Comparative Genomic and Transcriptomic Approaches.</title>
        <authorList>
            <person name="Elcheninov A.G."/>
            <person name="Menzel P."/>
            <person name="Gudbergsdottir S.R."/>
            <person name="Slesarev A.I."/>
            <person name="Kadnikov V.V."/>
            <person name="Krogh A."/>
            <person name="Bonch-Osmolovskaya E.A."/>
            <person name="Peng X."/>
            <person name="Kublanov I.V."/>
        </authorList>
    </citation>
    <scope>NUCLEOTIDE SEQUENCE [LARGE SCALE GENOMIC DNA]</scope>
    <source>
        <strain evidence="2 3">R1</strain>
    </source>
</reference>
<dbReference type="PANTHER" id="PTHR34512:SF30">
    <property type="entry name" value="OUTER MEMBRANE PROTEIN ASSEMBLY FACTOR BAMB"/>
    <property type="match status" value="1"/>
</dbReference>
<dbReference type="PANTHER" id="PTHR34512">
    <property type="entry name" value="CELL SURFACE PROTEIN"/>
    <property type="match status" value="1"/>
</dbReference>
<evidence type="ECO:0000313" key="2">
    <source>
        <dbReference type="EMBL" id="ASV73267.1"/>
    </source>
</evidence>
<evidence type="ECO:0000313" key="3">
    <source>
        <dbReference type="Proteomes" id="UP000215086"/>
    </source>
</evidence>
<name>A0A286RBF9_9BACT</name>
<dbReference type="InterPro" id="IPR018391">
    <property type="entry name" value="PQQ_b-propeller_rpt"/>
</dbReference>
<dbReference type="Gene3D" id="2.130.10.10">
    <property type="entry name" value="YVTN repeat-like/Quinoprotein amine dehydrogenase"/>
    <property type="match status" value="2"/>
</dbReference>
<accession>A0A286RBF9</accession>
<organism evidence="2 3">
    <name type="scientific">Thermogutta terrifontis</name>
    <dbReference type="NCBI Taxonomy" id="1331910"/>
    <lineage>
        <taxon>Bacteria</taxon>
        <taxon>Pseudomonadati</taxon>
        <taxon>Planctomycetota</taxon>
        <taxon>Planctomycetia</taxon>
        <taxon>Pirellulales</taxon>
        <taxon>Thermoguttaceae</taxon>
        <taxon>Thermogutta</taxon>
    </lineage>
</organism>
<proteinExistence type="predicted"/>